<feature type="region of interest" description="Disordered" evidence="7">
    <location>
        <begin position="78"/>
        <end position="137"/>
    </location>
</feature>
<dbReference type="PANTHER" id="PTHR11042">
    <property type="entry name" value="EUKARYOTIC TRANSLATION INITIATION FACTOR 2-ALPHA KINASE EIF2-ALPHA KINASE -RELATED"/>
    <property type="match status" value="1"/>
</dbReference>
<dbReference type="OrthoDB" id="5337378at2759"/>
<evidence type="ECO:0000256" key="6">
    <source>
        <dbReference type="ARBA" id="ARBA00037982"/>
    </source>
</evidence>
<dbReference type="GO" id="GO:0017148">
    <property type="term" value="P:negative regulation of translation"/>
    <property type="evidence" value="ECO:0007669"/>
    <property type="project" value="UniProtKB-KW"/>
</dbReference>
<dbReference type="PROSITE" id="PS00108">
    <property type="entry name" value="PROTEIN_KINASE_ST"/>
    <property type="match status" value="1"/>
</dbReference>
<organism evidence="9 10">
    <name type="scientific">Babesia ovis</name>
    <dbReference type="NCBI Taxonomy" id="5869"/>
    <lineage>
        <taxon>Eukaryota</taxon>
        <taxon>Sar</taxon>
        <taxon>Alveolata</taxon>
        <taxon>Apicomplexa</taxon>
        <taxon>Aconoidasida</taxon>
        <taxon>Piroplasmida</taxon>
        <taxon>Babesiidae</taxon>
        <taxon>Babesia</taxon>
    </lineage>
</organism>
<evidence type="ECO:0000256" key="7">
    <source>
        <dbReference type="SAM" id="MobiDB-lite"/>
    </source>
</evidence>
<feature type="domain" description="Protein kinase" evidence="8">
    <location>
        <begin position="169"/>
        <end position="473"/>
    </location>
</feature>
<feature type="compositionally biased region" description="Polar residues" evidence="7">
    <location>
        <begin position="111"/>
        <end position="122"/>
    </location>
</feature>
<keyword evidence="10" id="KW-1185">Reference proteome</keyword>
<keyword evidence="3 9" id="KW-0418">Kinase</keyword>
<dbReference type="Proteomes" id="UP001057455">
    <property type="component" value="Unassembled WGS sequence"/>
</dbReference>
<comment type="caution">
    <text evidence="9">The sequence shown here is derived from an EMBL/GenBank/DDBJ whole genome shotgun (WGS) entry which is preliminary data.</text>
</comment>
<dbReference type="GO" id="GO:0005737">
    <property type="term" value="C:cytoplasm"/>
    <property type="evidence" value="ECO:0007669"/>
    <property type="project" value="TreeGrafter"/>
</dbReference>
<gene>
    <name evidence="9" type="ORF">BaOVIS_003550</name>
</gene>
<evidence type="ECO:0000256" key="2">
    <source>
        <dbReference type="ARBA" id="ARBA00022741"/>
    </source>
</evidence>
<evidence type="ECO:0000259" key="8">
    <source>
        <dbReference type="PROSITE" id="PS50011"/>
    </source>
</evidence>
<comment type="similarity">
    <text evidence="6">Belongs to the protein kinase superfamily. Ser/Thr protein kinase family. GCN2 subfamily.</text>
</comment>
<keyword evidence="2" id="KW-0547">Nucleotide-binding</keyword>
<evidence type="ECO:0000256" key="1">
    <source>
        <dbReference type="ARBA" id="ARBA00022679"/>
    </source>
</evidence>
<dbReference type="SMART" id="SM00220">
    <property type="entry name" value="S_TKc"/>
    <property type="match status" value="1"/>
</dbReference>
<dbReference type="InterPro" id="IPR008271">
    <property type="entry name" value="Ser/Thr_kinase_AS"/>
</dbReference>
<dbReference type="GO" id="GO:0005634">
    <property type="term" value="C:nucleus"/>
    <property type="evidence" value="ECO:0007669"/>
    <property type="project" value="TreeGrafter"/>
</dbReference>
<evidence type="ECO:0000313" key="9">
    <source>
        <dbReference type="EMBL" id="GFE52951.1"/>
    </source>
</evidence>
<reference evidence="9" key="1">
    <citation type="submission" date="2019-12" db="EMBL/GenBank/DDBJ databases">
        <title>Genome sequence of Babesia ovis.</title>
        <authorList>
            <person name="Yamagishi J."/>
            <person name="Sevinc F."/>
            <person name="Xuan X."/>
        </authorList>
    </citation>
    <scope>NUCLEOTIDE SEQUENCE</scope>
    <source>
        <strain evidence="9">Selcuk</strain>
    </source>
</reference>
<dbReference type="EMBL" id="BLIY01000003">
    <property type="protein sequence ID" value="GFE52951.1"/>
    <property type="molecule type" value="Genomic_DNA"/>
</dbReference>
<dbReference type="PANTHER" id="PTHR11042:SF138">
    <property type="entry name" value="SERINE_THREONINE-PROTEIN KINASE IKS1-RELATED"/>
    <property type="match status" value="1"/>
</dbReference>
<dbReference type="Gene3D" id="1.10.510.10">
    <property type="entry name" value="Transferase(Phosphotransferase) domain 1"/>
    <property type="match status" value="1"/>
</dbReference>
<proteinExistence type="inferred from homology"/>
<dbReference type="InterPro" id="IPR011009">
    <property type="entry name" value="Kinase-like_dom_sf"/>
</dbReference>
<evidence type="ECO:0000256" key="3">
    <source>
        <dbReference type="ARBA" id="ARBA00022777"/>
    </source>
</evidence>
<keyword evidence="1" id="KW-0808">Transferase</keyword>
<dbReference type="GO" id="GO:0005524">
    <property type="term" value="F:ATP binding"/>
    <property type="evidence" value="ECO:0007669"/>
    <property type="project" value="UniProtKB-KW"/>
</dbReference>
<evidence type="ECO:0000256" key="4">
    <source>
        <dbReference type="ARBA" id="ARBA00022840"/>
    </source>
</evidence>
<name>A0A9W5T8J6_BABOV</name>
<evidence type="ECO:0000256" key="5">
    <source>
        <dbReference type="ARBA" id="ARBA00023193"/>
    </source>
</evidence>
<protein>
    <submittedName>
        <fullName evidence="9">Wee kinase</fullName>
    </submittedName>
</protein>
<sequence length="521" mass="60189">MRKSEEIVLFSDNRAMVVYDEGGGIRAMPQTPENELPPIELRSRCPLCGSEIDDTNYTYMAQTYFYLLQRNFRKWARKNDDDERRYQTRSSSADRATSLRKPLPETGDALWNNSEYSRTSPGDRSPSRDPYHRANTFSGVGTSVQANDMEVPKHIPPELLVTGYYNRFFDERLKLGSGSYGHVYYCVHVIDGLPLVSYLYLSFIELSQGEYAVKKLPVGDDRKWLRKMIREVKVRERLRHPNIVDYNHSWLEMHRLNEFCPYVPWLFVLMAYCNGGDLESFVKKFSAQLSDEEIFVLMIDIVNGLCHLHRHGIIHRDLKPSNVLLHSSQKDGVLALLSDFGTCEVLAEMDNRREHRQGFTGTVEFTAPELLQIDESGEFTIYYDTKSDMWSLGIVLYFLCYGNLPYYDESPQVCRDMILGHTCFNLPQSPPRCGELQMLVLSLTQQNPELRPDCDDIMCDRRMVALMRDEEFIKTGRAKLALKLAMADDDTPLKCNPDSQHPSLMNMHGSLQGTSMFHRHY</sequence>
<evidence type="ECO:0000313" key="10">
    <source>
        <dbReference type="Proteomes" id="UP001057455"/>
    </source>
</evidence>
<dbReference type="PROSITE" id="PS50011">
    <property type="entry name" value="PROTEIN_KINASE_DOM"/>
    <property type="match status" value="1"/>
</dbReference>
<dbReference type="GO" id="GO:0004672">
    <property type="term" value="F:protein kinase activity"/>
    <property type="evidence" value="ECO:0007669"/>
    <property type="project" value="InterPro"/>
</dbReference>
<accession>A0A9W5T8J6</accession>
<dbReference type="InterPro" id="IPR000719">
    <property type="entry name" value="Prot_kinase_dom"/>
</dbReference>
<dbReference type="InterPro" id="IPR050339">
    <property type="entry name" value="CC_SR_Kinase"/>
</dbReference>
<keyword evidence="5" id="KW-0652">Protein synthesis inhibitor</keyword>
<dbReference type="CDD" id="cd00180">
    <property type="entry name" value="PKc"/>
    <property type="match status" value="1"/>
</dbReference>
<keyword evidence="4" id="KW-0067">ATP-binding</keyword>
<dbReference type="AlphaFoldDB" id="A0A9W5T8J6"/>
<dbReference type="Gene3D" id="3.30.200.20">
    <property type="entry name" value="Phosphorylase Kinase, domain 1"/>
    <property type="match status" value="1"/>
</dbReference>
<dbReference type="SUPFAM" id="SSF56112">
    <property type="entry name" value="Protein kinase-like (PK-like)"/>
    <property type="match status" value="1"/>
</dbReference>
<dbReference type="Pfam" id="PF00069">
    <property type="entry name" value="Pkinase"/>
    <property type="match status" value="1"/>
</dbReference>